<name>A0ABY7NQU5_9SPHN</name>
<feature type="signal peptide" evidence="1">
    <location>
        <begin position="1"/>
        <end position="19"/>
    </location>
</feature>
<evidence type="ECO:0000313" key="2">
    <source>
        <dbReference type="EMBL" id="WBO23567.1"/>
    </source>
</evidence>
<dbReference type="EMBL" id="CP115174">
    <property type="protein sequence ID" value="WBO23567.1"/>
    <property type="molecule type" value="Genomic_DNA"/>
</dbReference>
<reference evidence="2 3" key="1">
    <citation type="submission" date="2022-12" db="EMBL/GenBank/DDBJ databases">
        <title>Sphingomonas abieness sp. nov., an endophytic bacterium isolated from Abies koreana.</title>
        <authorList>
            <person name="Jiang L."/>
            <person name="Lee J."/>
        </authorList>
    </citation>
    <scope>NUCLEOTIDE SEQUENCE [LARGE SCALE GENOMIC DNA]</scope>
    <source>
        <strain evidence="3">PAMB 00755</strain>
    </source>
</reference>
<proteinExistence type="predicted"/>
<feature type="chain" id="PRO_5045583661" description="Circumsporozoite protein" evidence="1">
    <location>
        <begin position="20"/>
        <end position="71"/>
    </location>
</feature>
<keyword evidence="3" id="KW-1185">Reference proteome</keyword>
<organism evidence="2 3">
    <name type="scientific">Sphingomonas abietis</name>
    <dbReference type="NCBI Taxonomy" id="3012344"/>
    <lineage>
        <taxon>Bacteria</taxon>
        <taxon>Pseudomonadati</taxon>
        <taxon>Pseudomonadota</taxon>
        <taxon>Alphaproteobacteria</taxon>
        <taxon>Sphingomonadales</taxon>
        <taxon>Sphingomonadaceae</taxon>
        <taxon>Sphingomonas</taxon>
    </lineage>
</organism>
<dbReference type="RefSeq" id="WP_270078199.1">
    <property type="nucleotide sequence ID" value="NZ_CP115174.1"/>
</dbReference>
<dbReference type="PROSITE" id="PS51257">
    <property type="entry name" value="PROKAR_LIPOPROTEIN"/>
    <property type="match status" value="1"/>
</dbReference>
<dbReference type="Proteomes" id="UP001210865">
    <property type="component" value="Chromosome"/>
</dbReference>
<accession>A0ABY7NQU5</accession>
<protein>
    <recommendedName>
        <fullName evidence="4">Circumsporozoite protein</fullName>
    </recommendedName>
</protein>
<evidence type="ECO:0000256" key="1">
    <source>
        <dbReference type="SAM" id="SignalP"/>
    </source>
</evidence>
<gene>
    <name evidence="2" type="ORF">PBT88_05405</name>
</gene>
<evidence type="ECO:0000313" key="3">
    <source>
        <dbReference type="Proteomes" id="UP001210865"/>
    </source>
</evidence>
<evidence type="ECO:0008006" key="4">
    <source>
        <dbReference type="Google" id="ProtNLM"/>
    </source>
</evidence>
<keyword evidence="1" id="KW-0732">Signal</keyword>
<sequence length="71" mass="6899">MKKIVALPLIVAVAMGVVACKPKTDAANNADVSADLNAAANDAIADVNAATADATDNSAAAVDNAATTNAM</sequence>